<gene>
    <name evidence="1" type="ORF">UY92_C0019G0001</name>
</gene>
<proteinExistence type="predicted"/>
<dbReference type="AlphaFoldDB" id="A0A0G1YE12"/>
<comment type="caution">
    <text evidence="1">The sequence shown here is derived from an EMBL/GenBank/DDBJ whole genome shotgun (WGS) entry which is preliminary data.</text>
</comment>
<evidence type="ECO:0000313" key="2">
    <source>
        <dbReference type="Proteomes" id="UP000033870"/>
    </source>
</evidence>
<name>A0A0G1YE12_9BACT</name>
<dbReference type="EMBL" id="LCRX01000019">
    <property type="protein sequence ID" value="KKW41445.1"/>
    <property type="molecule type" value="Genomic_DNA"/>
</dbReference>
<feature type="non-terminal residue" evidence="1">
    <location>
        <position position="104"/>
    </location>
</feature>
<accession>A0A0G1YE12</accession>
<dbReference type="Proteomes" id="UP000033870">
    <property type="component" value="Unassembled WGS sequence"/>
</dbReference>
<sequence>MFNHMHMRIISLIKSNLAAALAVGFSGLLLGVAPAGAIGYPGFIVEGTNSTDSEEMEDFSQLFSFQELFFAQNEDELEGDDPSGGFKELFTAELRGSEKDRAEN</sequence>
<reference evidence="1 2" key="1">
    <citation type="journal article" date="2015" name="Nature">
        <title>rRNA introns, odd ribosomes, and small enigmatic genomes across a large radiation of phyla.</title>
        <authorList>
            <person name="Brown C.T."/>
            <person name="Hug L.A."/>
            <person name="Thomas B.C."/>
            <person name="Sharon I."/>
            <person name="Castelle C.J."/>
            <person name="Singh A."/>
            <person name="Wilkins M.J."/>
            <person name="Williams K.H."/>
            <person name="Banfield J.F."/>
        </authorList>
    </citation>
    <scope>NUCLEOTIDE SEQUENCE [LARGE SCALE GENOMIC DNA]</scope>
</reference>
<protein>
    <submittedName>
        <fullName evidence="1">Uncharacterized protein</fullName>
    </submittedName>
</protein>
<evidence type="ECO:0000313" key="1">
    <source>
        <dbReference type="EMBL" id="KKW41445.1"/>
    </source>
</evidence>
<organism evidence="1 2">
    <name type="scientific">Candidatus Magasanikbacteria bacterium GW2011_GWA2_56_11</name>
    <dbReference type="NCBI Taxonomy" id="1619044"/>
    <lineage>
        <taxon>Bacteria</taxon>
        <taxon>Candidatus Magasanikiibacteriota</taxon>
    </lineage>
</organism>